<dbReference type="PANTHER" id="PTHR47331">
    <property type="entry name" value="PHD-TYPE DOMAIN-CONTAINING PROTEIN"/>
    <property type="match status" value="1"/>
</dbReference>
<accession>A0A8X6QLS8</accession>
<dbReference type="SUPFAM" id="SSF53098">
    <property type="entry name" value="Ribonuclease H-like"/>
    <property type="match status" value="1"/>
</dbReference>
<name>A0A8X6QLS8_NEPPI</name>
<dbReference type="Pfam" id="PF17921">
    <property type="entry name" value="Integrase_H2C2"/>
    <property type="match status" value="1"/>
</dbReference>
<comment type="caution">
    <text evidence="2">The sequence shown here is derived from an EMBL/GenBank/DDBJ whole genome shotgun (WGS) entry which is preliminary data.</text>
</comment>
<gene>
    <name evidence="2" type="primary">AVEN_117027_1</name>
    <name evidence="2" type="ORF">NPIL_149021</name>
</gene>
<dbReference type="InterPro" id="IPR012337">
    <property type="entry name" value="RNaseH-like_sf"/>
</dbReference>
<dbReference type="Proteomes" id="UP000887013">
    <property type="component" value="Unassembled WGS sequence"/>
</dbReference>
<evidence type="ECO:0000313" key="2">
    <source>
        <dbReference type="EMBL" id="GFU31945.1"/>
    </source>
</evidence>
<dbReference type="InterPro" id="IPR041588">
    <property type="entry name" value="Integrase_H2C2"/>
</dbReference>
<proteinExistence type="predicted"/>
<dbReference type="OrthoDB" id="6429528at2759"/>
<evidence type="ECO:0000259" key="1">
    <source>
        <dbReference type="Pfam" id="PF17921"/>
    </source>
</evidence>
<protein>
    <submittedName>
        <fullName evidence="2">Integrase catalytic domain-containing protein</fullName>
    </submittedName>
</protein>
<keyword evidence="3" id="KW-1185">Reference proteome</keyword>
<dbReference type="EMBL" id="BMAW01033804">
    <property type="protein sequence ID" value="GFU31945.1"/>
    <property type="molecule type" value="Genomic_DNA"/>
</dbReference>
<feature type="domain" description="Integrase zinc-binding" evidence="1">
    <location>
        <begin position="35"/>
        <end position="81"/>
    </location>
</feature>
<dbReference type="GO" id="GO:0003676">
    <property type="term" value="F:nucleic acid binding"/>
    <property type="evidence" value="ECO:0007669"/>
    <property type="project" value="InterPro"/>
</dbReference>
<dbReference type="Gene3D" id="3.30.420.10">
    <property type="entry name" value="Ribonuclease H-like superfamily/Ribonuclease H"/>
    <property type="match status" value="1"/>
</dbReference>
<dbReference type="InterPro" id="IPR036397">
    <property type="entry name" value="RNaseH_sf"/>
</dbReference>
<organism evidence="2 3">
    <name type="scientific">Nephila pilipes</name>
    <name type="common">Giant wood spider</name>
    <name type="synonym">Nephila maculata</name>
    <dbReference type="NCBI Taxonomy" id="299642"/>
    <lineage>
        <taxon>Eukaryota</taxon>
        <taxon>Metazoa</taxon>
        <taxon>Ecdysozoa</taxon>
        <taxon>Arthropoda</taxon>
        <taxon>Chelicerata</taxon>
        <taxon>Arachnida</taxon>
        <taxon>Araneae</taxon>
        <taxon>Araneomorphae</taxon>
        <taxon>Entelegynae</taxon>
        <taxon>Araneoidea</taxon>
        <taxon>Nephilidae</taxon>
        <taxon>Nephila</taxon>
    </lineage>
</organism>
<sequence>MIITFCVLGADLKKVNFLQMKFTRYLPNQSKFTELLMFRVLNEVCHGGVSATLAKIRSRYWIPIGRQIVKRVLKDCLICRKYYLKPAQQITAQLPKNRVFENPPFTVTGIDFTGPDILRSGKDSQQKSYIALFICAVTRALHIELTDMKMKSFISCLKRFFARRGSCEVVISDNAKSFKTTDNILKEFPKIIVYLNLKKFVAILEITWQFIAPHTPWCVASTNGS</sequence>
<dbReference type="AlphaFoldDB" id="A0A8X6QLS8"/>
<dbReference type="Gene3D" id="1.10.340.70">
    <property type="match status" value="1"/>
</dbReference>
<evidence type="ECO:0000313" key="3">
    <source>
        <dbReference type="Proteomes" id="UP000887013"/>
    </source>
</evidence>
<reference evidence="2" key="1">
    <citation type="submission" date="2020-08" db="EMBL/GenBank/DDBJ databases">
        <title>Multicomponent nature underlies the extraordinary mechanical properties of spider dragline silk.</title>
        <authorList>
            <person name="Kono N."/>
            <person name="Nakamura H."/>
            <person name="Mori M."/>
            <person name="Yoshida Y."/>
            <person name="Ohtoshi R."/>
            <person name="Malay A.D."/>
            <person name="Moran D.A.P."/>
            <person name="Tomita M."/>
            <person name="Numata K."/>
            <person name="Arakawa K."/>
        </authorList>
    </citation>
    <scope>NUCLEOTIDE SEQUENCE</scope>
</reference>